<dbReference type="SUPFAM" id="SSF46458">
    <property type="entry name" value="Globin-like"/>
    <property type="match status" value="1"/>
</dbReference>
<evidence type="ECO:0000313" key="1">
    <source>
        <dbReference type="EMBL" id="ALL14330.1"/>
    </source>
</evidence>
<sequence length="137" mass="14486">MTFPLPPYERVGGETVARTALDDFFQRAQADDRLADVFGPVITAGGRAFVAVSMDAGRADGHDEVGAALAWLTEIGLGDDELDLIIGHLAAALELVGVSDEIIAEIADQAESLRDAALAIDPDEDFDDEDEDEDVAA</sequence>
<dbReference type="STRING" id="69395.AQ619_13790"/>
<dbReference type="GO" id="GO:0020037">
    <property type="term" value="F:heme binding"/>
    <property type="evidence" value="ECO:0007669"/>
    <property type="project" value="InterPro"/>
</dbReference>
<reference evidence="1 2" key="1">
    <citation type="submission" date="2015-10" db="EMBL/GenBank/DDBJ databases">
        <title>Conservation of the essential genome among Caulobacter and Brevundimonas species.</title>
        <authorList>
            <person name="Scott D."/>
            <person name="Ely B."/>
        </authorList>
    </citation>
    <scope>NUCLEOTIDE SEQUENCE [LARGE SCALE GENOMIC DNA]</scope>
    <source>
        <strain evidence="1 2">CB4</strain>
    </source>
</reference>
<dbReference type="KEGG" id="chq:AQ619_13790"/>
<organism evidence="1 2">
    <name type="scientific">Caulobacter henricii</name>
    <dbReference type="NCBI Taxonomy" id="69395"/>
    <lineage>
        <taxon>Bacteria</taxon>
        <taxon>Pseudomonadati</taxon>
        <taxon>Pseudomonadota</taxon>
        <taxon>Alphaproteobacteria</taxon>
        <taxon>Caulobacterales</taxon>
        <taxon>Caulobacteraceae</taxon>
        <taxon>Caulobacter</taxon>
    </lineage>
</organism>
<dbReference type="GO" id="GO:0019825">
    <property type="term" value="F:oxygen binding"/>
    <property type="evidence" value="ECO:0007669"/>
    <property type="project" value="InterPro"/>
</dbReference>
<keyword evidence="2" id="KW-1185">Reference proteome</keyword>
<dbReference type="InterPro" id="IPR009050">
    <property type="entry name" value="Globin-like_sf"/>
</dbReference>
<dbReference type="OrthoDB" id="7188569at2"/>
<proteinExistence type="predicted"/>
<dbReference type="InterPro" id="IPR012292">
    <property type="entry name" value="Globin/Proto"/>
</dbReference>
<gene>
    <name evidence="1" type="ORF">AQ619_13790</name>
</gene>
<name>A0A0N7JHU0_9CAUL</name>
<protein>
    <submittedName>
        <fullName evidence="1">Uncharacterized protein</fullName>
    </submittedName>
</protein>
<evidence type="ECO:0000313" key="2">
    <source>
        <dbReference type="Proteomes" id="UP000056905"/>
    </source>
</evidence>
<dbReference type="Proteomes" id="UP000056905">
    <property type="component" value="Chromosome"/>
</dbReference>
<dbReference type="Gene3D" id="1.10.490.10">
    <property type="entry name" value="Globins"/>
    <property type="match status" value="1"/>
</dbReference>
<dbReference type="AlphaFoldDB" id="A0A0N7JHU0"/>
<dbReference type="EMBL" id="CP013002">
    <property type="protein sequence ID" value="ALL14330.1"/>
    <property type="molecule type" value="Genomic_DNA"/>
</dbReference>
<dbReference type="RefSeq" id="WP_062148743.1">
    <property type="nucleotide sequence ID" value="NZ_CP013002.1"/>
</dbReference>
<accession>A0A0N7JHU0</accession>